<dbReference type="Proteomes" id="UP000276133">
    <property type="component" value="Unassembled WGS sequence"/>
</dbReference>
<dbReference type="GO" id="GO:0005524">
    <property type="term" value="F:ATP binding"/>
    <property type="evidence" value="ECO:0007669"/>
    <property type="project" value="UniProtKB-KW"/>
</dbReference>
<feature type="domain" description="GHMP kinase N-terminal" evidence="7">
    <location>
        <begin position="312"/>
        <end position="388"/>
    </location>
</feature>
<evidence type="ECO:0000256" key="5">
    <source>
        <dbReference type="ARBA" id="ARBA00038121"/>
    </source>
</evidence>
<dbReference type="InterPro" id="IPR020568">
    <property type="entry name" value="Ribosomal_Su5_D2-typ_SF"/>
</dbReference>
<accession>A0A3M7PGZ9</accession>
<sequence length="565" mass="64248">MRRSREIKFKEIFQAFLFSIECHFKCNKKNLAPKIDTNFIMHRFLYAELVYCFTILQYSMPRLRTKFYGNSLALNNSNDLMILPRIMIFISNTLCEMGHNFSTIRSGPSLNINWTNAFQFIENGKIEEALIELSKERKNWLNRDDLLIRASRHYEGAMLAFIRLATTSFKNGSSRIELGLVERKARENEWIKASCPARLDLAGAWSDTPPITYECQNGSCVTNLAILVNNEKPIGAKGRIVNSQINKSYFIRIIMQDSAQCSDEMSKVSFNFCELEDFKDYNKPQAVACLMKAACVFTKLIEFNEQNLGEQLKKKLNGSLELCTWTGLPQGSGLGTSSILIACVLKVIWYVMGIQVSNETLIYSVLLVEQLMTTNGGWQDQIGGVWGGFKISTTKNKLPLEICVKTIKINDKFAELINQRLILIYTGITRLAKDLLLNVLRNWYAISSVIYDNVNDLVRNGFKCCESIEKENLQELGECINKHRKQKLVMAPGSEPESVVKLIELLNSYVYGMALAGAGGGGFLYAITKEPDYREKMKEKIESLNLEMKVYDAKISHDGIEIEFC</sequence>
<feature type="transmembrane region" description="Helical" evidence="6">
    <location>
        <begin position="509"/>
        <end position="528"/>
    </location>
</feature>
<dbReference type="PANTHER" id="PTHR32463">
    <property type="entry name" value="L-FUCOSE KINASE"/>
    <property type="match status" value="1"/>
</dbReference>
<name>A0A3M7PGZ9_BRAPC</name>
<keyword evidence="10" id="KW-1185">Reference proteome</keyword>
<evidence type="ECO:0000256" key="2">
    <source>
        <dbReference type="ARBA" id="ARBA00022741"/>
    </source>
</evidence>
<dbReference type="STRING" id="10195.A0A3M7PGZ9"/>
<dbReference type="Pfam" id="PF00288">
    <property type="entry name" value="GHMP_kinases_N"/>
    <property type="match status" value="1"/>
</dbReference>
<dbReference type="InterPro" id="IPR013750">
    <property type="entry name" value="GHMP_kinase_C_dom"/>
</dbReference>
<evidence type="ECO:0000313" key="9">
    <source>
        <dbReference type="EMBL" id="RMZ97984.1"/>
    </source>
</evidence>
<comment type="caution">
    <text evidence="9">The sequence shown here is derived from an EMBL/GenBank/DDBJ whole genome shotgun (WGS) entry which is preliminary data.</text>
</comment>
<evidence type="ECO:0000256" key="1">
    <source>
        <dbReference type="ARBA" id="ARBA00022679"/>
    </source>
</evidence>
<evidence type="ECO:0000256" key="3">
    <source>
        <dbReference type="ARBA" id="ARBA00022777"/>
    </source>
</evidence>
<keyword evidence="6" id="KW-0472">Membrane</keyword>
<dbReference type="PRINTS" id="PR00959">
    <property type="entry name" value="MEVGALKINASE"/>
</dbReference>
<comment type="similarity">
    <text evidence="5">Belongs to the GHMP kinase family.</text>
</comment>
<keyword evidence="6" id="KW-0812">Transmembrane</keyword>
<evidence type="ECO:0000256" key="6">
    <source>
        <dbReference type="SAM" id="Phobius"/>
    </source>
</evidence>
<dbReference type="EMBL" id="REGN01011045">
    <property type="protein sequence ID" value="RMZ97984.1"/>
    <property type="molecule type" value="Genomic_DNA"/>
</dbReference>
<keyword evidence="4" id="KW-0067">ATP-binding</keyword>
<keyword evidence="2" id="KW-0547">Nucleotide-binding</keyword>
<dbReference type="InterPro" id="IPR006204">
    <property type="entry name" value="GHMP_kinase_N_dom"/>
</dbReference>
<organism evidence="9 10">
    <name type="scientific">Brachionus plicatilis</name>
    <name type="common">Marine rotifer</name>
    <name type="synonym">Brachionus muelleri</name>
    <dbReference type="NCBI Taxonomy" id="10195"/>
    <lineage>
        <taxon>Eukaryota</taxon>
        <taxon>Metazoa</taxon>
        <taxon>Spiralia</taxon>
        <taxon>Gnathifera</taxon>
        <taxon>Rotifera</taxon>
        <taxon>Eurotatoria</taxon>
        <taxon>Monogononta</taxon>
        <taxon>Pseudotrocha</taxon>
        <taxon>Ploima</taxon>
        <taxon>Brachionidae</taxon>
        <taxon>Brachionus</taxon>
    </lineage>
</organism>
<reference evidence="9 10" key="1">
    <citation type="journal article" date="2018" name="Sci. Rep.">
        <title>Genomic signatures of local adaptation to the degree of environmental predictability in rotifers.</title>
        <authorList>
            <person name="Franch-Gras L."/>
            <person name="Hahn C."/>
            <person name="Garcia-Roger E.M."/>
            <person name="Carmona M.J."/>
            <person name="Serra M."/>
            <person name="Gomez A."/>
        </authorList>
    </citation>
    <scope>NUCLEOTIDE SEQUENCE [LARGE SCALE GENOMIC DNA]</scope>
    <source>
        <strain evidence="9">HYR1</strain>
    </source>
</reference>
<protein>
    <submittedName>
        <fullName evidence="9">L-fucose kinase isoform X1</fullName>
    </submittedName>
</protein>
<dbReference type="PANTHER" id="PTHR32463:SF0">
    <property type="entry name" value="L-FUCOSE KINASE"/>
    <property type="match status" value="1"/>
</dbReference>
<gene>
    <name evidence="9" type="ORF">BpHYR1_023090</name>
</gene>
<feature type="transmembrane region" description="Helical" evidence="6">
    <location>
        <begin position="44"/>
        <end position="60"/>
    </location>
</feature>
<dbReference type="SUPFAM" id="SSF54211">
    <property type="entry name" value="Ribosomal protein S5 domain 2-like"/>
    <property type="match status" value="1"/>
</dbReference>
<dbReference type="OrthoDB" id="271303at2759"/>
<dbReference type="GO" id="GO:0042352">
    <property type="term" value="P:GDP-L-fucose salvage"/>
    <property type="evidence" value="ECO:0007669"/>
    <property type="project" value="TreeGrafter"/>
</dbReference>
<dbReference type="Pfam" id="PF08544">
    <property type="entry name" value="GHMP_kinases_C"/>
    <property type="match status" value="1"/>
</dbReference>
<evidence type="ECO:0000259" key="7">
    <source>
        <dbReference type="Pfam" id="PF00288"/>
    </source>
</evidence>
<feature type="domain" description="GHMP kinase C-terminal" evidence="8">
    <location>
        <begin position="467"/>
        <end position="542"/>
    </location>
</feature>
<dbReference type="SUPFAM" id="SSF55060">
    <property type="entry name" value="GHMP Kinase, C-terminal domain"/>
    <property type="match status" value="1"/>
</dbReference>
<evidence type="ECO:0000256" key="4">
    <source>
        <dbReference type="ARBA" id="ARBA00022840"/>
    </source>
</evidence>
<keyword evidence="3 9" id="KW-0418">Kinase</keyword>
<dbReference type="InterPro" id="IPR052203">
    <property type="entry name" value="GHMP_Kinase-Related"/>
</dbReference>
<proteinExistence type="inferred from homology"/>
<dbReference type="AlphaFoldDB" id="A0A3M7PGZ9"/>
<keyword evidence="1" id="KW-0808">Transferase</keyword>
<dbReference type="InterPro" id="IPR036554">
    <property type="entry name" value="GHMP_kinase_C_sf"/>
</dbReference>
<evidence type="ECO:0000259" key="8">
    <source>
        <dbReference type="Pfam" id="PF08544"/>
    </source>
</evidence>
<evidence type="ECO:0000313" key="10">
    <source>
        <dbReference type="Proteomes" id="UP000276133"/>
    </source>
</evidence>
<dbReference type="GO" id="GO:0050201">
    <property type="term" value="F:fucokinase activity"/>
    <property type="evidence" value="ECO:0007669"/>
    <property type="project" value="TreeGrafter"/>
</dbReference>
<dbReference type="Gene3D" id="3.30.230.120">
    <property type="match status" value="1"/>
</dbReference>
<keyword evidence="6" id="KW-1133">Transmembrane helix</keyword>